<sequence>MQEKQIIIHATAEVSGDSKIGKGTNIWKGVQVRENAEIGENCNIGKDVYIDKNVKIGTSVKIQNGVSIFEGVQIEDDVFLGPHMTFTNDLFPRSFNRDWKKVETKVCKGASIGANATIICGNVIGEYAMVGAGAVVTTDVPNYALVVGNPSIIIGYVCKCGVKINENKKCEVCGIFFDGEKIC</sequence>
<keyword evidence="3" id="KW-1185">Reference proteome</keyword>
<accession>A0ABR5JXF1</accession>
<evidence type="ECO:0000313" key="2">
    <source>
        <dbReference type="EMBL" id="KOS66680.1"/>
    </source>
</evidence>
<dbReference type="PANTHER" id="PTHR43300">
    <property type="entry name" value="ACETYLTRANSFERASE"/>
    <property type="match status" value="1"/>
</dbReference>
<dbReference type="EMBL" id="LGRV01000007">
    <property type="protein sequence ID" value="KOS66680.1"/>
    <property type="molecule type" value="Genomic_DNA"/>
</dbReference>
<dbReference type="InterPro" id="IPR001451">
    <property type="entry name" value="Hexapep"/>
</dbReference>
<organism evidence="2 3">
    <name type="scientific">Lysinibacillus contaminans</name>
    <dbReference type="NCBI Taxonomy" id="1293441"/>
    <lineage>
        <taxon>Bacteria</taxon>
        <taxon>Bacillati</taxon>
        <taxon>Bacillota</taxon>
        <taxon>Bacilli</taxon>
        <taxon>Bacillales</taxon>
        <taxon>Bacillaceae</taxon>
        <taxon>Lysinibacillus</taxon>
    </lineage>
</organism>
<name>A0ABR5JXF1_9BACI</name>
<dbReference type="SUPFAM" id="SSF51161">
    <property type="entry name" value="Trimeric LpxA-like enzymes"/>
    <property type="match status" value="1"/>
</dbReference>
<dbReference type="PANTHER" id="PTHR43300:SF4">
    <property type="entry name" value="ACYL-[ACYL-CARRIER-PROTEIN]--UDP-N-ACETYLGLUCOSAMINE O-ACYLTRANSFERASE"/>
    <property type="match status" value="1"/>
</dbReference>
<dbReference type="InterPro" id="IPR011004">
    <property type="entry name" value="Trimer_LpxA-like_sf"/>
</dbReference>
<dbReference type="InterPro" id="IPR050179">
    <property type="entry name" value="Trans_hexapeptide_repeat"/>
</dbReference>
<dbReference type="Pfam" id="PF14602">
    <property type="entry name" value="Hexapep_2"/>
    <property type="match status" value="1"/>
</dbReference>
<dbReference type="Proteomes" id="UP000050668">
    <property type="component" value="Unassembled WGS sequence"/>
</dbReference>
<gene>
    <name evidence="2" type="ORF">AEA09_18275</name>
</gene>
<proteinExistence type="predicted"/>
<dbReference type="CDD" id="cd03358">
    <property type="entry name" value="LbH_WxcM_N_like"/>
    <property type="match status" value="1"/>
</dbReference>
<feature type="domain" description="Mannose-1-phosphate guanyltransferase C-terminal" evidence="1">
    <location>
        <begin position="30"/>
        <end position="80"/>
    </location>
</feature>
<evidence type="ECO:0000259" key="1">
    <source>
        <dbReference type="Pfam" id="PF25087"/>
    </source>
</evidence>
<dbReference type="InterPro" id="IPR056729">
    <property type="entry name" value="GMPPB_C"/>
</dbReference>
<evidence type="ECO:0000313" key="3">
    <source>
        <dbReference type="Proteomes" id="UP000050668"/>
    </source>
</evidence>
<reference evidence="3" key="1">
    <citation type="submission" date="2015-07" db="EMBL/GenBank/DDBJ databases">
        <title>Fjat-14205 dsm 2895.</title>
        <authorList>
            <person name="Liu B."/>
            <person name="Wang J."/>
            <person name="Zhu Y."/>
            <person name="Liu G."/>
            <person name="Chen Q."/>
            <person name="Chen Z."/>
            <person name="Lan J."/>
            <person name="Che J."/>
            <person name="Ge C."/>
            <person name="Shi H."/>
            <person name="Pan Z."/>
            <person name="Liu X."/>
        </authorList>
    </citation>
    <scope>NUCLEOTIDE SEQUENCE [LARGE SCALE GENOMIC DNA]</scope>
    <source>
        <strain evidence="3">DSM 25560</strain>
    </source>
</reference>
<dbReference type="Pfam" id="PF25087">
    <property type="entry name" value="GMPPB_C"/>
    <property type="match status" value="1"/>
</dbReference>
<dbReference type="Gene3D" id="2.160.10.10">
    <property type="entry name" value="Hexapeptide repeat proteins"/>
    <property type="match status" value="1"/>
</dbReference>
<protein>
    <submittedName>
        <fullName evidence="2">Acetyltransferase</fullName>
    </submittedName>
</protein>
<comment type="caution">
    <text evidence="2">The sequence shown here is derived from an EMBL/GenBank/DDBJ whole genome shotgun (WGS) entry which is preliminary data.</text>
</comment>